<gene>
    <name evidence="2" type="ORF">AVDCRST_MAG02-1257</name>
</gene>
<organism evidence="2">
    <name type="scientific">uncultured Rubrobacteraceae bacterium</name>
    <dbReference type="NCBI Taxonomy" id="349277"/>
    <lineage>
        <taxon>Bacteria</taxon>
        <taxon>Bacillati</taxon>
        <taxon>Actinomycetota</taxon>
        <taxon>Rubrobacteria</taxon>
        <taxon>Rubrobacterales</taxon>
        <taxon>Rubrobacteraceae</taxon>
        <taxon>environmental samples</taxon>
    </lineage>
</organism>
<feature type="compositionally biased region" description="Basic and acidic residues" evidence="1">
    <location>
        <begin position="23"/>
        <end position="36"/>
    </location>
</feature>
<evidence type="ECO:0000313" key="2">
    <source>
        <dbReference type="EMBL" id="CAA9453731.1"/>
    </source>
</evidence>
<feature type="compositionally biased region" description="Basic and acidic residues" evidence="1">
    <location>
        <begin position="283"/>
        <end position="293"/>
    </location>
</feature>
<evidence type="ECO:0000256" key="1">
    <source>
        <dbReference type="SAM" id="MobiDB-lite"/>
    </source>
</evidence>
<protein>
    <submittedName>
        <fullName evidence="2">Uncharacterized protein</fullName>
    </submittedName>
</protein>
<feature type="non-terminal residue" evidence="2">
    <location>
        <position position="312"/>
    </location>
</feature>
<dbReference type="AlphaFoldDB" id="A0A6J4QU56"/>
<feature type="compositionally biased region" description="Basic and acidic residues" evidence="1">
    <location>
        <begin position="205"/>
        <end position="224"/>
    </location>
</feature>
<reference evidence="2" key="1">
    <citation type="submission" date="2020-02" db="EMBL/GenBank/DDBJ databases">
        <authorList>
            <person name="Meier V. D."/>
        </authorList>
    </citation>
    <scope>NUCLEOTIDE SEQUENCE</scope>
    <source>
        <strain evidence="2">AVDCRST_MAG02</strain>
    </source>
</reference>
<feature type="region of interest" description="Disordered" evidence="1">
    <location>
        <begin position="1"/>
        <end position="120"/>
    </location>
</feature>
<feature type="compositionally biased region" description="Basic residues" evidence="1">
    <location>
        <begin position="99"/>
        <end position="114"/>
    </location>
</feature>
<sequence length="312" mass="33337">GRAVHAPAPRVAGVASLARRGGGKVDLRPPRTRRDGVALQRDAPLVPPPATPGPGRAGLPHDPHPPAGRAVPHGLRSRGQRRAGAQLRGRNPKTWPRVHGVRPRRPVAAGRRRGLPGDVRRRGQAPFLRRLRGRARRPALPPRVGRVPGDYRGHRLGRRPATVSRAVRRRSVPDDRPLERRVLRAGGTYARPARAGGGLLRGPRPRPEPVRGVRPARDVRRPPGRDGAGAPVRHPKPLPGPGGGATTPRTPRPLGGKADTAGRLRDPYPGGENGPRRVLRARGGRDPGDRPRGPVDGTVATGIAAAGRKRRV</sequence>
<name>A0A6J4QU56_9ACTN</name>
<dbReference type="EMBL" id="CADCVH010000040">
    <property type="protein sequence ID" value="CAA9453731.1"/>
    <property type="molecule type" value="Genomic_DNA"/>
</dbReference>
<feature type="non-terminal residue" evidence="2">
    <location>
        <position position="1"/>
    </location>
</feature>
<feature type="region of interest" description="Disordered" evidence="1">
    <location>
        <begin position="186"/>
        <end position="312"/>
    </location>
</feature>
<feature type="compositionally biased region" description="Low complexity" evidence="1">
    <location>
        <begin position="246"/>
        <end position="257"/>
    </location>
</feature>
<accession>A0A6J4QU56</accession>
<proteinExistence type="predicted"/>